<evidence type="ECO:0000313" key="2">
    <source>
        <dbReference type="EMBL" id="VVC76984.1"/>
    </source>
</evidence>
<evidence type="ECO:0000313" key="3">
    <source>
        <dbReference type="Proteomes" id="UP000324194"/>
    </source>
</evidence>
<accession>A0A5E4PJ47</accession>
<keyword evidence="3" id="KW-1185">Reference proteome</keyword>
<dbReference type="AlphaFoldDB" id="A0A5E4PJ47"/>
<proteinExistence type="predicted"/>
<feature type="region of interest" description="Disordered" evidence="1">
    <location>
        <begin position="1"/>
        <end position="27"/>
    </location>
</feature>
<reference evidence="2 3" key="1">
    <citation type="submission" date="2019-08" db="EMBL/GenBank/DDBJ databases">
        <authorList>
            <person name="Guy L."/>
        </authorList>
    </citation>
    <scope>NUCLEOTIDE SEQUENCE [LARGE SCALE GENOMIC DNA]</scope>
    <source>
        <strain evidence="2 3">SGT-108</strain>
    </source>
</reference>
<dbReference type="KEGG" id="asip:AQUSIP_23110"/>
<dbReference type="Proteomes" id="UP000324194">
    <property type="component" value="Chromosome 2"/>
</dbReference>
<sequence>MKPRQGEKNNDSKGIPDKIEKEMAEETKRNILSDPLSNQSGVHQFFYRNVPPFSTMQRRVDEADCAKSFLAATLFNKSLRDKPIDGVDPINITPESFSSCMRLNNK</sequence>
<organism evidence="2 3">
    <name type="scientific">Aquicella siphonis</name>
    <dbReference type="NCBI Taxonomy" id="254247"/>
    <lineage>
        <taxon>Bacteria</taxon>
        <taxon>Pseudomonadati</taxon>
        <taxon>Pseudomonadota</taxon>
        <taxon>Gammaproteobacteria</taxon>
        <taxon>Legionellales</taxon>
        <taxon>Coxiellaceae</taxon>
        <taxon>Aquicella</taxon>
    </lineage>
</organism>
<gene>
    <name evidence="2" type="ORF">AQUSIP_23110</name>
</gene>
<protein>
    <submittedName>
        <fullName evidence="2">Uncharacterized protein</fullName>
    </submittedName>
</protein>
<dbReference type="RefSeq" id="WP_148340391.1">
    <property type="nucleotide sequence ID" value="NZ_LR699120.1"/>
</dbReference>
<evidence type="ECO:0000256" key="1">
    <source>
        <dbReference type="SAM" id="MobiDB-lite"/>
    </source>
</evidence>
<dbReference type="EMBL" id="LR699120">
    <property type="protein sequence ID" value="VVC76984.1"/>
    <property type="molecule type" value="Genomic_DNA"/>
</dbReference>
<name>A0A5E4PJ47_9COXI</name>